<evidence type="ECO:0000313" key="3">
    <source>
        <dbReference type="Proteomes" id="UP000192391"/>
    </source>
</evidence>
<proteinExistence type="predicted"/>
<dbReference type="Proteomes" id="UP000192391">
    <property type="component" value="Chromosome"/>
</dbReference>
<dbReference type="InterPro" id="IPR008687">
    <property type="entry name" value="MobC"/>
</dbReference>
<sequence length="121" mass="14215">MNISDDPKSVKVSIRFTDQEIEYLEKKALDSNCIWNKKPCVSKFIRLCVLNEGKVYIFKEFKPILMQIRKIGTNLNQIAKLANMHKIEEVYLQECQKELAEIVKMLERISKQLPNNRAKTK</sequence>
<evidence type="ECO:0000313" key="2">
    <source>
        <dbReference type="EMBL" id="ARD67022.1"/>
    </source>
</evidence>
<feature type="domain" description="Bacterial mobilisation" evidence="1">
    <location>
        <begin position="65"/>
        <end position="109"/>
    </location>
</feature>
<dbReference type="KEGG" id="elim:B2M23_16440"/>
<dbReference type="RefSeq" id="WP_038352328.1">
    <property type="nucleotide sequence ID" value="NZ_CP019962.1"/>
</dbReference>
<gene>
    <name evidence="2" type="ORF">B2M23_16440</name>
</gene>
<organism evidence="2 3">
    <name type="scientific">Eubacterium limosum</name>
    <dbReference type="NCBI Taxonomy" id="1736"/>
    <lineage>
        <taxon>Bacteria</taxon>
        <taxon>Bacillati</taxon>
        <taxon>Bacillota</taxon>
        <taxon>Clostridia</taxon>
        <taxon>Eubacteriales</taxon>
        <taxon>Eubacteriaceae</taxon>
        <taxon>Eubacterium</taxon>
    </lineage>
</organism>
<accession>A0AAC9QWE7</accession>
<protein>
    <recommendedName>
        <fullName evidence="1">Bacterial mobilisation domain-containing protein</fullName>
    </recommendedName>
</protein>
<dbReference type="Pfam" id="PF05713">
    <property type="entry name" value="MobC"/>
    <property type="match status" value="1"/>
</dbReference>
<evidence type="ECO:0000259" key="1">
    <source>
        <dbReference type="Pfam" id="PF05713"/>
    </source>
</evidence>
<name>A0AAC9QWE7_EUBLI</name>
<reference evidence="3" key="1">
    <citation type="journal article" date="2017" name="Sci. Rep.">
        <title>Determination of the Genome and Primary Transcriptome of Syngas Fermenting Eubacterium limosum ATCC 8486.</title>
        <authorList>
            <person name="Song Y."/>
            <person name="Shin J."/>
            <person name="Jeong Y."/>
            <person name="Jin S."/>
            <person name="Lee J.K."/>
            <person name="Kim D.R."/>
            <person name="Kim S.C."/>
            <person name="Cho S."/>
            <person name="Cho B.K."/>
        </authorList>
    </citation>
    <scope>NUCLEOTIDE SEQUENCE [LARGE SCALE GENOMIC DNA]</scope>
    <source>
        <strain evidence="3">ATCC 8486</strain>
    </source>
</reference>
<dbReference type="AlphaFoldDB" id="A0AAC9QWE7"/>
<dbReference type="EMBL" id="CP019962">
    <property type="protein sequence ID" value="ARD67022.1"/>
    <property type="molecule type" value="Genomic_DNA"/>
</dbReference>